<gene>
    <name evidence="3" type="ORF">K1X11_008615</name>
</gene>
<dbReference type="Proteomes" id="UP000738431">
    <property type="component" value="Chromosome"/>
</dbReference>
<keyword evidence="1" id="KW-0732">Signal</keyword>
<evidence type="ECO:0000256" key="1">
    <source>
        <dbReference type="SAM" id="SignalP"/>
    </source>
</evidence>
<accession>A0ABZ1CCT5</accession>
<evidence type="ECO:0000313" key="3">
    <source>
        <dbReference type="EMBL" id="WRQ89470.1"/>
    </source>
</evidence>
<dbReference type="RefSeq" id="WP_221029842.1">
    <property type="nucleotide sequence ID" value="NZ_CP139781.1"/>
</dbReference>
<reference evidence="3 4" key="1">
    <citation type="submission" date="2021-08" db="EMBL/GenBank/DDBJ databases">
        <authorList>
            <person name="Zhang D."/>
            <person name="Zhang A."/>
            <person name="Wang L."/>
        </authorList>
    </citation>
    <scope>NUCLEOTIDE SEQUENCE [LARGE SCALE GENOMIC DNA]</scope>
    <source>
        <strain evidence="3 4">WL0086</strain>
    </source>
</reference>
<evidence type="ECO:0000259" key="2">
    <source>
        <dbReference type="Pfam" id="PF14238"/>
    </source>
</evidence>
<keyword evidence="4" id="KW-1185">Reference proteome</keyword>
<feature type="domain" description="DUF4340" evidence="2">
    <location>
        <begin position="72"/>
        <end position="245"/>
    </location>
</feature>
<evidence type="ECO:0000313" key="4">
    <source>
        <dbReference type="Proteomes" id="UP000738431"/>
    </source>
</evidence>
<name>A0ABZ1CCT5_9BACT</name>
<dbReference type="EMBL" id="CP139781">
    <property type="protein sequence ID" value="WRQ89470.1"/>
    <property type="molecule type" value="Genomic_DNA"/>
</dbReference>
<reference evidence="3 4" key="2">
    <citation type="submission" date="2023-12" db="EMBL/GenBank/DDBJ databases">
        <title>Description of an unclassified Opitutus bacterium of Verrucomicrobiota.</title>
        <authorList>
            <person name="Zhang D.-F."/>
        </authorList>
    </citation>
    <scope>NUCLEOTIDE SEQUENCE [LARGE SCALE GENOMIC DNA]</scope>
    <source>
        <strain evidence="3 4">WL0086</strain>
    </source>
</reference>
<organism evidence="3 4">
    <name type="scientific">Actomonas aquatica</name>
    <dbReference type="NCBI Taxonomy" id="2866162"/>
    <lineage>
        <taxon>Bacteria</taxon>
        <taxon>Pseudomonadati</taxon>
        <taxon>Verrucomicrobiota</taxon>
        <taxon>Opitutia</taxon>
        <taxon>Opitutales</taxon>
        <taxon>Opitutaceae</taxon>
        <taxon>Actomonas</taxon>
    </lineage>
</organism>
<feature type="signal peptide" evidence="1">
    <location>
        <begin position="1"/>
        <end position="19"/>
    </location>
</feature>
<dbReference type="Pfam" id="PF14238">
    <property type="entry name" value="DUF4340"/>
    <property type="match status" value="1"/>
</dbReference>
<feature type="chain" id="PRO_5045348629" evidence="1">
    <location>
        <begin position="20"/>
        <end position="365"/>
    </location>
</feature>
<sequence length="365" mass="38922">MNLKTLSLAVIVLALLAGAAAFFNRPTPPPDADPRVDQALLDASTANGTTELSLTQNSNTVTLRHDASTDTWRVSSYHDLPANVTKLRTFVQSLTDAKIQRVVTRNPERAARLELDTASIELTTTDGSTWSVDLGKNAERGGRYLRFDDAPDAPAYLADFSGYLDTTAKNWADTKLTSLDRDDIATMTITFADEAPITLTRESATADWTAADLPGDQQVKVGAISSLLSAATNLRFTAVTAPDVPDAIEAGANSRTLTFTTFDGETLTLNLGRRPEKTVVKAPEPTNPADLVTEATTATAPESADEVLENLTETLPAGPTYATVTGPATLAPLASYQSTLAFQIGDYTYTSLPATHEALLESNPE</sequence>
<protein>
    <submittedName>
        <fullName evidence="3">DUF4340 domain-containing protein</fullName>
    </submittedName>
</protein>
<dbReference type="InterPro" id="IPR025641">
    <property type="entry name" value="DUF4340"/>
</dbReference>
<proteinExistence type="predicted"/>